<feature type="domain" description="DUF7666" evidence="1">
    <location>
        <begin position="1"/>
        <end position="91"/>
    </location>
</feature>
<evidence type="ECO:0000259" key="1">
    <source>
        <dbReference type="Pfam" id="PF24703"/>
    </source>
</evidence>
<dbReference type="Pfam" id="PF24703">
    <property type="entry name" value="DUF7666"/>
    <property type="match status" value="1"/>
</dbReference>
<protein>
    <recommendedName>
        <fullName evidence="1">DUF7666 domain-containing protein</fullName>
    </recommendedName>
</protein>
<evidence type="ECO:0000313" key="2">
    <source>
        <dbReference type="EMBL" id="DAD85905.1"/>
    </source>
</evidence>
<organism evidence="2">
    <name type="scientific">Siphoviridae sp. ctGdK3</name>
    <dbReference type="NCBI Taxonomy" id="2826222"/>
    <lineage>
        <taxon>Viruses</taxon>
        <taxon>Duplodnaviria</taxon>
        <taxon>Heunggongvirae</taxon>
        <taxon>Uroviricota</taxon>
        <taxon>Caudoviricetes</taxon>
    </lineage>
</organism>
<reference evidence="2" key="1">
    <citation type="journal article" date="2021" name="Proc. Natl. Acad. Sci. U.S.A.">
        <title>A Catalog of Tens of Thousands of Viruses from Human Metagenomes Reveals Hidden Associations with Chronic Diseases.</title>
        <authorList>
            <person name="Tisza M.J."/>
            <person name="Buck C.B."/>
        </authorList>
    </citation>
    <scope>NUCLEOTIDE SEQUENCE</scope>
    <source>
        <strain evidence="2">CtGdK3</strain>
    </source>
</reference>
<sequence>MIAYKAFGPGLVCRNYQFEKGRNVTDKAKCAAGGFHCAEDPLDCLCYYQWNGKNEFWIVEAGGDIDEDGVDTRISCTELTTLAKLDEERYLMAAVAYMMQHPERTRNKVVDQGPFHVCRDKEPRATGKMNSWILLAREEMGEVREYVIAQVDGVKVRAGHEYGMSELREAVQA</sequence>
<name>A0A8S5MU89_9CAUD</name>
<dbReference type="InterPro" id="IPR056083">
    <property type="entry name" value="DUF7666"/>
</dbReference>
<accession>A0A8S5MU89</accession>
<dbReference type="EMBL" id="BK014990">
    <property type="protein sequence ID" value="DAD85905.1"/>
    <property type="molecule type" value="Genomic_DNA"/>
</dbReference>
<proteinExistence type="predicted"/>